<keyword evidence="2" id="KW-1185">Reference proteome</keyword>
<name>A0A9Q0AX20_9PEZI</name>
<reference evidence="1" key="1">
    <citation type="submission" date="2019-01" db="EMBL/GenBank/DDBJ databases">
        <title>Colletotrichum abscissum LGMF1257.</title>
        <authorList>
            <person name="Baroncelli R."/>
        </authorList>
    </citation>
    <scope>NUCLEOTIDE SEQUENCE</scope>
    <source>
        <strain evidence="1">Ca142</strain>
    </source>
</reference>
<evidence type="ECO:0000313" key="1">
    <source>
        <dbReference type="EMBL" id="KAI3529007.1"/>
    </source>
</evidence>
<protein>
    <submittedName>
        <fullName evidence="1">Uncharacterized protein</fullName>
    </submittedName>
</protein>
<evidence type="ECO:0000313" key="2">
    <source>
        <dbReference type="Proteomes" id="UP001056436"/>
    </source>
</evidence>
<dbReference type="EMBL" id="SDAQ01000238">
    <property type="protein sequence ID" value="KAI3529007.1"/>
    <property type="molecule type" value="Genomic_DNA"/>
</dbReference>
<comment type="caution">
    <text evidence="1">The sequence shown here is derived from an EMBL/GenBank/DDBJ whole genome shotgun (WGS) entry which is preliminary data.</text>
</comment>
<organism evidence="1 2">
    <name type="scientific">Colletotrichum abscissum</name>
    <dbReference type="NCBI Taxonomy" id="1671311"/>
    <lineage>
        <taxon>Eukaryota</taxon>
        <taxon>Fungi</taxon>
        <taxon>Dikarya</taxon>
        <taxon>Ascomycota</taxon>
        <taxon>Pezizomycotina</taxon>
        <taxon>Sordariomycetes</taxon>
        <taxon>Hypocreomycetidae</taxon>
        <taxon>Glomerellales</taxon>
        <taxon>Glomerellaceae</taxon>
        <taxon>Colletotrichum</taxon>
        <taxon>Colletotrichum acutatum species complex</taxon>
    </lineage>
</organism>
<sequence>MSRKLKLGCIGIMNSSSEKALGNADPRLAGLMVHQLSIVQPADAAKVLLMASVAPLAPREQGPHLAQHDLEEVFVAAALGSHGCSGARV</sequence>
<dbReference type="AlphaFoldDB" id="A0A9Q0AX20"/>
<gene>
    <name evidence="1" type="ORF">CABS02_14945</name>
</gene>
<proteinExistence type="predicted"/>
<dbReference type="Proteomes" id="UP001056436">
    <property type="component" value="Unassembled WGS sequence"/>
</dbReference>
<accession>A0A9Q0AX20</accession>